<organism evidence="6 7">
    <name type="scientific">Siphonobacter curvatus</name>
    <dbReference type="NCBI Taxonomy" id="2094562"/>
    <lineage>
        <taxon>Bacteria</taxon>
        <taxon>Pseudomonadati</taxon>
        <taxon>Bacteroidota</taxon>
        <taxon>Cytophagia</taxon>
        <taxon>Cytophagales</taxon>
        <taxon>Cytophagaceae</taxon>
        <taxon>Siphonobacter</taxon>
    </lineage>
</organism>
<sequence length="208" mass="22940">MKKYLPFVWIAASLVVVLLASLKRDPQHQAWEFAPNMYYPVGYEPLSQIDANPINSATGKGNLNMRVPVKGTIPQQSFTTTLGDTTVSALERMDLIARNVPADSIAMSEAVLSNPIATTDKSLKQGELLYGRYCLHCHGGTGKGDGLVGKKYGGVPVYSSDALKNLNDGHIYHVITYGKGRMWPHGSQVSPEDRWKIVQYVHKLQQEP</sequence>
<reference evidence="7" key="1">
    <citation type="submission" date="2018-02" db="EMBL/GenBank/DDBJ databases">
        <title>Genome sequencing of Solimonas sp. HR-BB.</title>
        <authorList>
            <person name="Lee Y."/>
            <person name="Jeon C.O."/>
        </authorList>
    </citation>
    <scope>NUCLEOTIDE SEQUENCE [LARGE SCALE GENOMIC DNA]</scope>
    <source>
        <strain evidence="7">HR-U</strain>
    </source>
</reference>
<keyword evidence="7" id="KW-1185">Reference proteome</keyword>
<dbReference type="GO" id="GO:0009055">
    <property type="term" value="F:electron transfer activity"/>
    <property type="evidence" value="ECO:0007669"/>
    <property type="project" value="InterPro"/>
</dbReference>
<dbReference type="EMBL" id="PTRA01000007">
    <property type="protein sequence ID" value="PQA54054.1"/>
    <property type="molecule type" value="Genomic_DNA"/>
</dbReference>
<dbReference type="RefSeq" id="WP_104715750.1">
    <property type="nucleotide sequence ID" value="NZ_PTRA01000007.1"/>
</dbReference>
<dbReference type="Gene3D" id="1.10.760.10">
    <property type="entry name" value="Cytochrome c-like domain"/>
    <property type="match status" value="1"/>
</dbReference>
<evidence type="ECO:0000259" key="5">
    <source>
        <dbReference type="PROSITE" id="PS51007"/>
    </source>
</evidence>
<comment type="caution">
    <text evidence="6">The sequence shown here is derived from an EMBL/GenBank/DDBJ whole genome shotgun (WGS) entry which is preliminary data.</text>
</comment>
<dbReference type="GO" id="GO:0046872">
    <property type="term" value="F:metal ion binding"/>
    <property type="evidence" value="ECO:0007669"/>
    <property type="project" value="UniProtKB-KW"/>
</dbReference>
<dbReference type="Pfam" id="PF13442">
    <property type="entry name" value="Cytochrome_CBB3"/>
    <property type="match status" value="1"/>
</dbReference>
<dbReference type="SUPFAM" id="SSF46626">
    <property type="entry name" value="Cytochrome c"/>
    <property type="match status" value="1"/>
</dbReference>
<evidence type="ECO:0000313" key="7">
    <source>
        <dbReference type="Proteomes" id="UP000239590"/>
    </source>
</evidence>
<dbReference type="GO" id="GO:0020037">
    <property type="term" value="F:heme binding"/>
    <property type="evidence" value="ECO:0007669"/>
    <property type="project" value="InterPro"/>
</dbReference>
<keyword evidence="2 4" id="KW-0479">Metal-binding</keyword>
<dbReference type="AlphaFoldDB" id="A0A2S7IFG9"/>
<evidence type="ECO:0000256" key="2">
    <source>
        <dbReference type="ARBA" id="ARBA00022723"/>
    </source>
</evidence>
<keyword evidence="1 4" id="KW-0349">Heme</keyword>
<evidence type="ECO:0000313" key="6">
    <source>
        <dbReference type="EMBL" id="PQA54054.1"/>
    </source>
</evidence>
<dbReference type="InterPro" id="IPR009056">
    <property type="entry name" value="Cyt_c-like_dom"/>
</dbReference>
<gene>
    <name evidence="6" type="ORF">C5O19_23080</name>
</gene>
<name>A0A2S7IFG9_9BACT</name>
<dbReference type="InterPro" id="IPR036909">
    <property type="entry name" value="Cyt_c-like_dom_sf"/>
</dbReference>
<evidence type="ECO:0000256" key="1">
    <source>
        <dbReference type="ARBA" id="ARBA00022617"/>
    </source>
</evidence>
<dbReference type="PANTHER" id="PTHR40394:SF2">
    <property type="entry name" value="QUINOL:CYTOCHROME C OXIDOREDUCTASE MEMBRANE PROTEIN"/>
    <property type="match status" value="1"/>
</dbReference>
<dbReference type="Proteomes" id="UP000239590">
    <property type="component" value="Unassembled WGS sequence"/>
</dbReference>
<accession>A0A2S7IFG9</accession>
<proteinExistence type="predicted"/>
<dbReference type="PANTHER" id="PTHR40394">
    <property type="entry name" value="LIPOPROTEIN-RELATED"/>
    <property type="match status" value="1"/>
</dbReference>
<evidence type="ECO:0000256" key="4">
    <source>
        <dbReference type="PROSITE-ProRule" id="PRU00433"/>
    </source>
</evidence>
<feature type="domain" description="Cytochrome c" evidence="5">
    <location>
        <begin position="121"/>
        <end position="205"/>
    </location>
</feature>
<dbReference type="PROSITE" id="PS51007">
    <property type="entry name" value="CYTC"/>
    <property type="match status" value="1"/>
</dbReference>
<protein>
    <submittedName>
        <fullName evidence="6">Cytochrome C</fullName>
    </submittedName>
</protein>
<keyword evidence="3 4" id="KW-0408">Iron</keyword>
<evidence type="ECO:0000256" key="3">
    <source>
        <dbReference type="ARBA" id="ARBA00023004"/>
    </source>
</evidence>
<dbReference type="OrthoDB" id="9796771at2"/>